<proteinExistence type="inferred from homology"/>
<organism evidence="9 10">
    <name type="scientific">Patulibacter brassicae</name>
    <dbReference type="NCBI Taxonomy" id="1705717"/>
    <lineage>
        <taxon>Bacteria</taxon>
        <taxon>Bacillati</taxon>
        <taxon>Actinomycetota</taxon>
        <taxon>Thermoleophilia</taxon>
        <taxon>Solirubrobacterales</taxon>
        <taxon>Patulibacteraceae</taxon>
        <taxon>Patulibacter</taxon>
    </lineage>
</organism>
<gene>
    <name evidence="9" type="ORF">SK069_11885</name>
</gene>
<dbReference type="PANTHER" id="PTHR34979:SF1">
    <property type="entry name" value="INNER MEMBRANE PROTEIN YGAZ"/>
    <property type="match status" value="1"/>
</dbReference>
<keyword evidence="6 8" id="KW-1133">Transmembrane helix</keyword>
<protein>
    <submittedName>
        <fullName evidence="9">AzlC family ABC transporter permease</fullName>
    </submittedName>
</protein>
<dbReference type="EMBL" id="JAXAVX010000005">
    <property type="protein sequence ID" value="MDX8152300.1"/>
    <property type="molecule type" value="Genomic_DNA"/>
</dbReference>
<keyword evidence="7 8" id="KW-0472">Membrane</keyword>
<feature type="transmembrane region" description="Helical" evidence="8">
    <location>
        <begin position="29"/>
        <end position="49"/>
    </location>
</feature>
<keyword evidence="3" id="KW-0813">Transport</keyword>
<dbReference type="RefSeq" id="WP_319954455.1">
    <property type="nucleotide sequence ID" value="NZ_JAXAVX010000005.1"/>
</dbReference>
<keyword evidence="4" id="KW-1003">Cell membrane</keyword>
<evidence type="ECO:0000256" key="3">
    <source>
        <dbReference type="ARBA" id="ARBA00022448"/>
    </source>
</evidence>
<keyword evidence="5 8" id="KW-0812">Transmembrane</keyword>
<dbReference type="Proteomes" id="UP001277761">
    <property type="component" value="Unassembled WGS sequence"/>
</dbReference>
<evidence type="ECO:0000256" key="5">
    <source>
        <dbReference type="ARBA" id="ARBA00022692"/>
    </source>
</evidence>
<evidence type="ECO:0000256" key="1">
    <source>
        <dbReference type="ARBA" id="ARBA00004651"/>
    </source>
</evidence>
<dbReference type="PANTHER" id="PTHR34979">
    <property type="entry name" value="INNER MEMBRANE PROTEIN YGAZ"/>
    <property type="match status" value="1"/>
</dbReference>
<dbReference type="Pfam" id="PF03591">
    <property type="entry name" value="AzlC"/>
    <property type="match status" value="1"/>
</dbReference>
<evidence type="ECO:0000256" key="8">
    <source>
        <dbReference type="SAM" id="Phobius"/>
    </source>
</evidence>
<comment type="caution">
    <text evidence="9">The sequence shown here is derived from an EMBL/GenBank/DDBJ whole genome shotgun (WGS) entry which is preliminary data.</text>
</comment>
<evidence type="ECO:0000256" key="2">
    <source>
        <dbReference type="ARBA" id="ARBA00010735"/>
    </source>
</evidence>
<evidence type="ECO:0000256" key="7">
    <source>
        <dbReference type="ARBA" id="ARBA00023136"/>
    </source>
</evidence>
<feature type="transmembrane region" description="Helical" evidence="8">
    <location>
        <begin position="69"/>
        <end position="89"/>
    </location>
</feature>
<evidence type="ECO:0000256" key="6">
    <source>
        <dbReference type="ARBA" id="ARBA00022989"/>
    </source>
</evidence>
<evidence type="ECO:0000256" key="4">
    <source>
        <dbReference type="ARBA" id="ARBA00022475"/>
    </source>
</evidence>
<accession>A0ABU4VNE5</accession>
<sequence length="241" mass="24257">MPRLRATGDPRTEIDRPAFRRGLRAGTPFALANLLLSASFGALAVGGGFTAPQAVAMSAVVFAGSAQFASLSIVTAGGGLGAAVVAAAFMNSRFLPMGIVLAPSLPGGPLRRGLEGQAVVDASWAMAARGDGSFDRSFLLGATAIQYLTWFVGTLAGALGAGVLGDTDRLGLDAIYPTFFLVLLLHELRGGRGRGVAAAGALIALLLIPVAPPGVPVLAAGVAALAGLRRRPAASAAEDER</sequence>
<comment type="subcellular location">
    <subcellularLocation>
        <location evidence="1">Cell membrane</location>
        <topology evidence="1">Multi-pass membrane protein</topology>
    </subcellularLocation>
</comment>
<keyword evidence="10" id="KW-1185">Reference proteome</keyword>
<evidence type="ECO:0000313" key="10">
    <source>
        <dbReference type="Proteomes" id="UP001277761"/>
    </source>
</evidence>
<feature type="transmembrane region" description="Helical" evidence="8">
    <location>
        <begin position="200"/>
        <end position="226"/>
    </location>
</feature>
<reference evidence="9 10" key="1">
    <citation type="submission" date="2023-11" db="EMBL/GenBank/DDBJ databases">
        <authorList>
            <person name="Xu M."/>
            <person name="Jiang T."/>
        </authorList>
    </citation>
    <scope>NUCLEOTIDE SEQUENCE [LARGE SCALE GENOMIC DNA]</scope>
    <source>
        <strain evidence="9 10">SD</strain>
    </source>
</reference>
<name>A0ABU4VNE5_9ACTN</name>
<feature type="transmembrane region" description="Helical" evidence="8">
    <location>
        <begin position="170"/>
        <end position="188"/>
    </location>
</feature>
<dbReference type="InterPro" id="IPR011606">
    <property type="entry name" value="Brnchd-chn_aa_trnsp_permease"/>
</dbReference>
<evidence type="ECO:0000313" key="9">
    <source>
        <dbReference type="EMBL" id="MDX8152300.1"/>
    </source>
</evidence>
<comment type="similarity">
    <text evidence="2">Belongs to the AzlC family.</text>
</comment>
<feature type="transmembrane region" description="Helical" evidence="8">
    <location>
        <begin position="138"/>
        <end position="164"/>
    </location>
</feature>